<dbReference type="WBParaSite" id="PTRK_0001446400.1">
    <property type="protein sequence ID" value="PTRK_0001446400.1"/>
    <property type="gene ID" value="PTRK_0001446400"/>
</dbReference>
<evidence type="ECO:0000313" key="2">
    <source>
        <dbReference type="WBParaSite" id="PTRK_0001446400.1"/>
    </source>
</evidence>
<reference evidence="2" key="1">
    <citation type="submission" date="2017-02" db="UniProtKB">
        <authorList>
            <consortium name="WormBaseParasite"/>
        </authorList>
    </citation>
    <scope>IDENTIFICATION</scope>
</reference>
<dbReference type="InterPro" id="IPR027417">
    <property type="entry name" value="P-loop_NTPase"/>
</dbReference>
<keyword evidence="1" id="KW-1185">Reference proteome</keyword>
<dbReference type="Gene3D" id="3.40.50.300">
    <property type="entry name" value="P-loop containing nucleotide triphosphate hydrolases"/>
    <property type="match status" value="1"/>
</dbReference>
<proteinExistence type="predicted"/>
<protein>
    <submittedName>
        <fullName evidence="2">AAA_11 domain-containing protein</fullName>
    </submittedName>
</protein>
<name>A0A0N4ZZQ5_PARTI</name>
<dbReference type="Proteomes" id="UP000038045">
    <property type="component" value="Unplaced"/>
</dbReference>
<dbReference type="SUPFAM" id="SSF52540">
    <property type="entry name" value="P-loop containing nucleoside triphosphate hydrolases"/>
    <property type="match status" value="1"/>
</dbReference>
<dbReference type="AlphaFoldDB" id="A0A0N4ZZQ5"/>
<evidence type="ECO:0000313" key="1">
    <source>
        <dbReference type="Proteomes" id="UP000038045"/>
    </source>
</evidence>
<sequence length="71" mass="7569">MADHESRLTTNKRKTVFIIFSGYPVSVIEAPTGTGKTQTIASAALTTLNEIQFIVCNTNSAAKAVVVSLKI</sequence>
<accession>A0A0N4ZZQ5</accession>
<organism evidence="1 2">
    <name type="scientific">Parastrongyloides trichosuri</name>
    <name type="common">Possum-specific nematode worm</name>
    <dbReference type="NCBI Taxonomy" id="131310"/>
    <lineage>
        <taxon>Eukaryota</taxon>
        <taxon>Metazoa</taxon>
        <taxon>Ecdysozoa</taxon>
        <taxon>Nematoda</taxon>
        <taxon>Chromadorea</taxon>
        <taxon>Rhabditida</taxon>
        <taxon>Tylenchina</taxon>
        <taxon>Panagrolaimomorpha</taxon>
        <taxon>Strongyloidoidea</taxon>
        <taxon>Strongyloididae</taxon>
        <taxon>Parastrongyloides</taxon>
    </lineage>
</organism>